<sequence length="88" mass="9651">MRDLDYTGSSGGLLALAFGAGWSAATLMWLAVAGFLWRYFWEPQIAQLKADNLANREQIMRLETALLIHGSANVQRAIRATAPEVTAD</sequence>
<dbReference type="RefSeq" id="WP_130157735.1">
    <property type="nucleotide sequence ID" value="NZ_SGIS01000016.1"/>
</dbReference>
<dbReference type="Proteomes" id="UP000292085">
    <property type="component" value="Unassembled WGS sequence"/>
</dbReference>
<evidence type="ECO:0000313" key="3">
    <source>
        <dbReference type="Proteomes" id="UP000292085"/>
    </source>
</evidence>
<proteinExistence type="predicted"/>
<comment type="caution">
    <text evidence="2">The sequence shown here is derived from an EMBL/GenBank/DDBJ whole genome shotgun (WGS) entry which is preliminary data.</text>
</comment>
<organism evidence="2 3">
    <name type="scientific">Sphingomonas populi</name>
    <dbReference type="NCBI Taxonomy" id="2484750"/>
    <lineage>
        <taxon>Bacteria</taxon>
        <taxon>Pseudomonadati</taxon>
        <taxon>Pseudomonadota</taxon>
        <taxon>Alphaproteobacteria</taxon>
        <taxon>Sphingomonadales</taxon>
        <taxon>Sphingomonadaceae</taxon>
        <taxon>Sphingomonas</taxon>
    </lineage>
</organism>
<keyword evidence="1" id="KW-0812">Transmembrane</keyword>
<name>A0A4Q6Y4G8_9SPHN</name>
<reference evidence="2 3" key="1">
    <citation type="submission" date="2019-02" db="EMBL/GenBank/DDBJ databases">
        <authorList>
            <person name="Li Y."/>
        </authorList>
    </citation>
    <scope>NUCLEOTIDE SEQUENCE [LARGE SCALE GENOMIC DNA]</scope>
    <source>
        <strain evidence="2 3">3-7</strain>
    </source>
</reference>
<gene>
    <name evidence="2" type="ORF">EWE75_12030</name>
</gene>
<dbReference type="EMBL" id="SGIS01000016">
    <property type="protein sequence ID" value="RZF64267.1"/>
    <property type="molecule type" value="Genomic_DNA"/>
</dbReference>
<keyword evidence="3" id="KW-1185">Reference proteome</keyword>
<keyword evidence="1" id="KW-0472">Membrane</keyword>
<dbReference type="OrthoDB" id="7870250at2"/>
<accession>A0A4Q6Y4G8</accession>
<dbReference type="AlphaFoldDB" id="A0A4Q6Y4G8"/>
<evidence type="ECO:0000256" key="1">
    <source>
        <dbReference type="SAM" id="Phobius"/>
    </source>
</evidence>
<feature type="transmembrane region" description="Helical" evidence="1">
    <location>
        <begin position="12"/>
        <end position="37"/>
    </location>
</feature>
<evidence type="ECO:0000313" key="2">
    <source>
        <dbReference type="EMBL" id="RZF64267.1"/>
    </source>
</evidence>
<keyword evidence="1" id="KW-1133">Transmembrane helix</keyword>
<protein>
    <submittedName>
        <fullName evidence="2">Uncharacterized protein</fullName>
    </submittedName>
</protein>